<keyword evidence="8" id="KW-0539">Nucleus</keyword>
<keyword evidence="2" id="KW-0479">Metal-binding</keyword>
<organism evidence="11 12">
    <name type="scientific">Origma solitaria</name>
    <dbReference type="NCBI Taxonomy" id="720586"/>
    <lineage>
        <taxon>Eukaryota</taxon>
        <taxon>Metazoa</taxon>
        <taxon>Chordata</taxon>
        <taxon>Craniata</taxon>
        <taxon>Vertebrata</taxon>
        <taxon>Euteleostomi</taxon>
        <taxon>Archelosauria</taxon>
        <taxon>Archosauria</taxon>
        <taxon>Dinosauria</taxon>
        <taxon>Saurischia</taxon>
        <taxon>Theropoda</taxon>
        <taxon>Coelurosauria</taxon>
        <taxon>Aves</taxon>
        <taxon>Neognathae</taxon>
        <taxon>Neoaves</taxon>
        <taxon>Telluraves</taxon>
        <taxon>Australaves</taxon>
        <taxon>Passeriformes</taxon>
        <taxon>Meliphagoidea</taxon>
        <taxon>Acanthizidae</taxon>
        <taxon>Origma</taxon>
    </lineage>
</organism>
<dbReference type="AlphaFoldDB" id="A0A7K6DET9"/>
<evidence type="ECO:0000259" key="10">
    <source>
        <dbReference type="PROSITE" id="PS50157"/>
    </source>
</evidence>
<dbReference type="InterPro" id="IPR036236">
    <property type="entry name" value="Znf_C2H2_sf"/>
</dbReference>
<feature type="domain" description="C2H2-type" evidence="10">
    <location>
        <begin position="32"/>
        <end position="54"/>
    </location>
</feature>
<dbReference type="EMBL" id="VZRL01004167">
    <property type="protein sequence ID" value="NWV24717.1"/>
    <property type="molecule type" value="Genomic_DNA"/>
</dbReference>
<dbReference type="PROSITE" id="PS50157">
    <property type="entry name" value="ZINC_FINGER_C2H2_2"/>
    <property type="match status" value="2"/>
</dbReference>
<reference evidence="11 12" key="1">
    <citation type="submission" date="2019-09" db="EMBL/GenBank/DDBJ databases">
        <title>Bird 10,000 Genomes (B10K) Project - Family phase.</title>
        <authorList>
            <person name="Zhang G."/>
        </authorList>
    </citation>
    <scope>NUCLEOTIDE SEQUENCE [LARGE SCALE GENOMIC DNA]</scope>
    <source>
        <strain evidence="11">B10K-DU-029-52</strain>
    </source>
</reference>
<evidence type="ECO:0000256" key="4">
    <source>
        <dbReference type="ARBA" id="ARBA00022771"/>
    </source>
</evidence>
<keyword evidence="4 9" id="KW-0863">Zinc-finger</keyword>
<sequence length="68" mass="8034">HTGEWPWECGKGFRHSSNLICHHGIHSSKRPYSCLQWGKSFKHTSQLKVHQKTHQETPYECPQCRKSF</sequence>
<dbReference type="GO" id="GO:0008270">
    <property type="term" value="F:zinc ion binding"/>
    <property type="evidence" value="ECO:0007669"/>
    <property type="project" value="UniProtKB-KW"/>
</dbReference>
<dbReference type="Pfam" id="PF00096">
    <property type="entry name" value="zf-C2H2"/>
    <property type="match status" value="1"/>
</dbReference>
<evidence type="ECO:0000256" key="7">
    <source>
        <dbReference type="ARBA" id="ARBA00023163"/>
    </source>
</evidence>
<dbReference type="Proteomes" id="UP000571324">
    <property type="component" value="Unassembled WGS sequence"/>
</dbReference>
<dbReference type="PANTHER" id="PTHR23226:SF416">
    <property type="entry name" value="FI01424P"/>
    <property type="match status" value="1"/>
</dbReference>
<proteinExistence type="predicted"/>
<dbReference type="GO" id="GO:0000978">
    <property type="term" value="F:RNA polymerase II cis-regulatory region sequence-specific DNA binding"/>
    <property type="evidence" value="ECO:0007669"/>
    <property type="project" value="TreeGrafter"/>
</dbReference>
<evidence type="ECO:0000256" key="9">
    <source>
        <dbReference type="PROSITE-ProRule" id="PRU00042"/>
    </source>
</evidence>
<dbReference type="OrthoDB" id="6077919at2759"/>
<comment type="subcellular location">
    <subcellularLocation>
        <location evidence="1">Nucleus</location>
    </subcellularLocation>
</comment>
<dbReference type="Gene3D" id="3.30.160.60">
    <property type="entry name" value="Classic Zinc Finger"/>
    <property type="match status" value="2"/>
</dbReference>
<dbReference type="GO" id="GO:0000981">
    <property type="term" value="F:DNA-binding transcription factor activity, RNA polymerase II-specific"/>
    <property type="evidence" value="ECO:0007669"/>
    <property type="project" value="TreeGrafter"/>
</dbReference>
<gene>
    <name evidence="11" type="primary">Zfp27</name>
    <name evidence="11" type="ORF">ORISOL_R11519</name>
</gene>
<keyword evidence="12" id="KW-1185">Reference proteome</keyword>
<protein>
    <submittedName>
        <fullName evidence="11">ZFP27 protein</fullName>
    </submittedName>
</protein>
<dbReference type="SUPFAM" id="SSF57667">
    <property type="entry name" value="beta-beta-alpha zinc fingers"/>
    <property type="match status" value="1"/>
</dbReference>
<keyword evidence="3" id="KW-0677">Repeat</keyword>
<keyword evidence="6" id="KW-0805">Transcription regulation</keyword>
<comment type="caution">
    <text evidence="11">The sequence shown here is derived from an EMBL/GenBank/DDBJ whole genome shotgun (WGS) entry which is preliminary data.</text>
</comment>
<evidence type="ECO:0000256" key="5">
    <source>
        <dbReference type="ARBA" id="ARBA00022833"/>
    </source>
</evidence>
<dbReference type="InterPro" id="IPR013087">
    <property type="entry name" value="Znf_C2H2_type"/>
</dbReference>
<evidence type="ECO:0000313" key="12">
    <source>
        <dbReference type="Proteomes" id="UP000571324"/>
    </source>
</evidence>
<evidence type="ECO:0000256" key="1">
    <source>
        <dbReference type="ARBA" id="ARBA00004123"/>
    </source>
</evidence>
<dbReference type="GO" id="GO:0005634">
    <property type="term" value="C:nucleus"/>
    <property type="evidence" value="ECO:0007669"/>
    <property type="project" value="UniProtKB-SubCell"/>
</dbReference>
<evidence type="ECO:0000256" key="3">
    <source>
        <dbReference type="ARBA" id="ARBA00022737"/>
    </source>
</evidence>
<keyword evidence="5" id="KW-0862">Zinc</keyword>
<evidence type="ECO:0000313" key="11">
    <source>
        <dbReference type="EMBL" id="NWV24717.1"/>
    </source>
</evidence>
<evidence type="ECO:0000256" key="2">
    <source>
        <dbReference type="ARBA" id="ARBA00022723"/>
    </source>
</evidence>
<evidence type="ECO:0000256" key="8">
    <source>
        <dbReference type="ARBA" id="ARBA00023242"/>
    </source>
</evidence>
<dbReference type="FunFam" id="3.30.160.60:FF:000012">
    <property type="entry name" value="RB-associated KRAB zinc finger protein-like"/>
    <property type="match status" value="1"/>
</dbReference>
<feature type="non-terminal residue" evidence="11">
    <location>
        <position position="68"/>
    </location>
</feature>
<name>A0A7K6DET9_9PASS</name>
<feature type="domain" description="C2H2-type" evidence="10">
    <location>
        <begin position="8"/>
        <end position="31"/>
    </location>
</feature>
<accession>A0A7K6DET9</accession>
<evidence type="ECO:0000256" key="6">
    <source>
        <dbReference type="ARBA" id="ARBA00023015"/>
    </source>
</evidence>
<dbReference type="PANTHER" id="PTHR23226">
    <property type="entry name" value="ZINC FINGER AND SCAN DOMAIN-CONTAINING"/>
    <property type="match status" value="1"/>
</dbReference>
<feature type="non-terminal residue" evidence="11">
    <location>
        <position position="1"/>
    </location>
</feature>
<keyword evidence="7" id="KW-0804">Transcription</keyword>